<dbReference type="GO" id="GO:0003677">
    <property type="term" value="F:DNA binding"/>
    <property type="evidence" value="ECO:0007669"/>
    <property type="project" value="InterPro"/>
</dbReference>
<dbReference type="InterPro" id="IPR001387">
    <property type="entry name" value="Cro/C1-type_HTH"/>
</dbReference>
<sequence>MPKTIFDGAHADLVQVLVEARKRSGLTQTEVAELVGKDQTFISLIERSQRRVDVLEFIVLARAMKQDPATLFGVLLSKVPARIRI</sequence>
<dbReference type="EMBL" id="JAAKGT010000002">
    <property type="protein sequence ID" value="NGM49372.1"/>
    <property type="molecule type" value="Genomic_DNA"/>
</dbReference>
<organism evidence="2">
    <name type="scientific">Caulobacter sp. 602-2</name>
    <dbReference type="NCBI Taxonomy" id="2710887"/>
    <lineage>
        <taxon>Bacteria</taxon>
        <taxon>Pseudomonadati</taxon>
        <taxon>Pseudomonadota</taxon>
        <taxon>Alphaproteobacteria</taxon>
        <taxon>Caulobacterales</taxon>
        <taxon>Caulobacteraceae</taxon>
        <taxon>Caulobacter</taxon>
    </lineage>
</organism>
<evidence type="ECO:0000259" key="1">
    <source>
        <dbReference type="PROSITE" id="PS50943"/>
    </source>
</evidence>
<dbReference type="AlphaFoldDB" id="A0A6G4QV13"/>
<gene>
    <name evidence="2" type="ORF">G5B46_07125</name>
</gene>
<reference evidence="2" key="1">
    <citation type="submission" date="2020-02" db="EMBL/GenBank/DDBJ databases">
        <authorList>
            <person name="Gao J."/>
            <person name="Sun J."/>
        </authorList>
    </citation>
    <scope>NUCLEOTIDE SEQUENCE</scope>
    <source>
        <strain evidence="2">602-2</strain>
    </source>
</reference>
<protein>
    <submittedName>
        <fullName evidence="2">Helix-turn-helix transcriptional regulator</fullName>
    </submittedName>
</protein>
<proteinExistence type="predicted"/>
<accession>A0A6G4QV13</accession>
<dbReference type="PROSITE" id="PS50943">
    <property type="entry name" value="HTH_CROC1"/>
    <property type="match status" value="1"/>
</dbReference>
<dbReference type="InterPro" id="IPR010982">
    <property type="entry name" value="Lambda_DNA-bd_dom_sf"/>
</dbReference>
<name>A0A6G4QV13_9CAUL</name>
<comment type="caution">
    <text evidence="2">The sequence shown here is derived from an EMBL/GenBank/DDBJ whole genome shotgun (WGS) entry which is preliminary data.</text>
</comment>
<feature type="domain" description="HTH cro/C1-type" evidence="1">
    <location>
        <begin position="17"/>
        <end position="71"/>
    </location>
</feature>
<dbReference type="SMART" id="SM00530">
    <property type="entry name" value="HTH_XRE"/>
    <property type="match status" value="1"/>
</dbReference>
<dbReference type="RefSeq" id="WP_165257259.1">
    <property type="nucleotide sequence ID" value="NZ_JAAKGT010000002.1"/>
</dbReference>
<evidence type="ECO:0000313" key="2">
    <source>
        <dbReference type="EMBL" id="NGM49372.1"/>
    </source>
</evidence>
<dbReference type="SUPFAM" id="SSF47413">
    <property type="entry name" value="lambda repressor-like DNA-binding domains"/>
    <property type="match status" value="1"/>
</dbReference>
<dbReference type="CDD" id="cd00093">
    <property type="entry name" value="HTH_XRE"/>
    <property type="match status" value="1"/>
</dbReference>
<dbReference type="Gene3D" id="1.10.260.40">
    <property type="entry name" value="lambda repressor-like DNA-binding domains"/>
    <property type="match status" value="1"/>
</dbReference>
<dbReference type="Pfam" id="PF01381">
    <property type="entry name" value="HTH_3"/>
    <property type="match status" value="1"/>
</dbReference>